<proteinExistence type="predicted"/>
<evidence type="ECO:0008006" key="4">
    <source>
        <dbReference type="Google" id="ProtNLM"/>
    </source>
</evidence>
<accession>A0A1D3JWR7</accession>
<evidence type="ECO:0000313" key="3">
    <source>
        <dbReference type="Proteomes" id="UP000245431"/>
    </source>
</evidence>
<organism evidence="2 3">
    <name type="scientific">Pseudomonas veronii 1YdBTEX2</name>
    <dbReference type="NCBI Taxonomy" id="1295141"/>
    <lineage>
        <taxon>Bacteria</taxon>
        <taxon>Pseudomonadati</taxon>
        <taxon>Pseudomonadota</taxon>
        <taxon>Gammaproteobacteria</taxon>
        <taxon>Pseudomonadales</taxon>
        <taxon>Pseudomonadaceae</taxon>
        <taxon>Pseudomonas</taxon>
    </lineage>
</organism>
<keyword evidence="1" id="KW-0472">Membrane</keyword>
<protein>
    <recommendedName>
        <fullName evidence="4">Type VI secretion protein</fullName>
    </recommendedName>
</protein>
<feature type="transmembrane region" description="Helical" evidence="1">
    <location>
        <begin position="51"/>
        <end position="74"/>
    </location>
</feature>
<feature type="transmembrane region" description="Helical" evidence="1">
    <location>
        <begin position="20"/>
        <end position="39"/>
    </location>
</feature>
<keyword evidence="1" id="KW-1133">Transmembrane helix</keyword>
<evidence type="ECO:0000313" key="2">
    <source>
        <dbReference type="EMBL" id="SBW80549.1"/>
    </source>
</evidence>
<evidence type="ECO:0000256" key="1">
    <source>
        <dbReference type="SAM" id="Phobius"/>
    </source>
</evidence>
<gene>
    <name evidence="2" type="ORF">PVE_R1G2665</name>
</gene>
<name>A0A1D3JWR7_PSEVE</name>
<keyword evidence="1" id="KW-0812">Transmembrane</keyword>
<dbReference type="EMBL" id="LT599583">
    <property type="protein sequence ID" value="SBW80549.1"/>
    <property type="molecule type" value="Genomic_DNA"/>
</dbReference>
<dbReference type="Proteomes" id="UP000245431">
    <property type="component" value="Chromosome PVE_r1"/>
</dbReference>
<dbReference type="AlphaFoldDB" id="A0A1D3JWR7"/>
<sequence>MGWDRQAPHVVEAPKPPVPGRWLLAALIAVLVCVLLFLLHTSERMPLLSTLNIWALSASPLVVWILAFAARAYAYGTALSHCQFLEEEAQSVQRSWQAWAQRYLAVSASCVLLPDQVSASVLTQGSFDLPPRTGQARRIAALPVGPERTQAGLQMLIQALVPALHALPTGRELRVTLLSDADPREYEALRDTWQQSLVITMRLPLPVTVTLISELSYRWIDETLKAATAVIDLILVLQVHGEDSYSDGLAALLLCPDSLAIALELPITAGLLRPMPLDIDVLDSELPLFLQTQVSACRATGMLADAADWQPLTGKMLAVAGAHGASLNVEQQWIQESLCGLSGPFGHWLVAALCVEIVRHQREPLLVLAREESRHWMSTVVTGELA</sequence>
<reference evidence="3" key="1">
    <citation type="submission" date="2016-07" db="EMBL/GenBank/DDBJ databases">
        <authorList>
            <person name="Florea S."/>
            <person name="Webb J.S."/>
            <person name="Jaromczyk J."/>
            <person name="Schardl C.L."/>
        </authorList>
    </citation>
    <scope>NUCLEOTIDE SEQUENCE [LARGE SCALE GENOMIC DNA]</scope>
    <source>
        <strain evidence="3">1YdBTEX2</strain>
    </source>
</reference>